<dbReference type="GO" id="GO:0006508">
    <property type="term" value="P:proteolysis"/>
    <property type="evidence" value="ECO:0007669"/>
    <property type="project" value="UniProtKB-KW"/>
</dbReference>
<dbReference type="PROSITE" id="PS50240">
    <property type="entry name" value="TRYPSIN_DOM"/>
    <property type="match status" value="1"/>
</dbReference>
<dbReference type="PROSITE" id="PS00135">
    <property type="entry name" value="TRYPSIN_SER"/>
    <property type="match status" value="1"/>
</dbReference>
<dbReference type="PRINTS" id="PR00722">
    <property type="entry name" value="CHYMOTRYPSIN"/>
</dbReference>
<keyword evidence="1" id="KW-1015">Disulfide bond</keyword>
<dbReference type="InterPro" id="IPR001314">
    <property type="entry name" value="Peptidase_S1A"/>
</dbReference>
<dbReference type="InterPro" id="IPR009003">
    <property type="entry name" value="Peptidase_S1_PA"/>
</dbReference>
<sequence length="405" mass="45810">MVKFLSKVIGKQEAQENIREVRPHLNLTSSLGRQAGSAQSEQYVTGGGFDTDRLKGANNFHSAVTEMPLRLALFTLQFAILLMTVTGDTLARNDDDGSQRIYRFKRIIGGTPVMKGEYPWAVSVQAKRFRGLAGLLHRNEQHYCGGALIDPTWVVTAAHCLYGEDDSGELIGYLDPKMWHVRMASEKLKPTIMERVKGLYRRAFNAIFGYVKEQPFYHIRNIFHHPKYTKENLEYDIALFQLKEEPVMRKMKHLALIELPNSYVGERWPKVNQSCIAVGWGCSFVDGPPTMRMQSVELPVLSPEDCKKKYAAYINLTTEQEFCAGFRNGNKGICPGDSGGPLVCEDDEGFLRLAGVTSATHSKQPADFPAIFTRVSYFVAWIREVIRQNPQKDSVSLLDFFRLKN</sequence>
<dbReference type="CDD" id="cd00190">
    <property type="entry name" value="Tryp_SPc"/>
    <property type="match status" value="1"/>
</dbReference>
<dbReference type="Proteomes" id="UP001497525">
    <property type="component" value="Unassembled WGS sequence"/>
</dbReference>
<comment type="similarity">
    <text evidence="2">Belongs to the peptidase S1 family. CLIP subfamily.</text>
</comment>
<dbReference type="SUPFAM" id="SSF50494">
    <property type="entry name" value="Trypsin-like serine proteases"/>
    <property type="match status" value="1"/>
</dbReference>
<dbReference type="Gene3D" id="2.40.10.10">
    <property type="entry name" value="Trypsin-like serine proteases"/>
    <property type="match status" value="1"/>
</dbReference>
<dbReference type="EMBL" id="CAXLJL010000268">
    <property type="protein sequence ID" value="CAL5135739.1"/>
    <property type="molecule type" value="Genomic_DNA"/>
</dbReference>
<dbReference type="InterPro" id="IPR043504">
    <property type="entry name" value="Peptidase_S1_PA_chymotrypsin"/>
</dbReference>
<keyword evidence="3" id="KW-0378">Hydrolase</keyword>
<evidence type="ECO:0000313" key="5">
    <source>
        <dbReference type="EMBL" id="CAL5135739.1"/>
    </source>
</evidence>
<proteinExistence type="inferred from homology"/>
<dbReference type="InterPro" id="IPR018114">
    <property type="entry name" value="TRYPSIN_HIS"/>
</dbReference>
<name>A0AAV2THU7_CALDB</name>
<evidence type="ECO:0000259" key="4">
    <source>
        <dbReference type="PROSITE" id="PS50240"/>
    </source>
</evidence>
<organism evidence="5 6">
    <name type="scientific">Calicophoron daubneyi</name>
    <name type="common">Rumen fluke</name>
    <name type="synonym">Paramphistomum daubneyi</name>
    <dbReference type="NCBI Taxonomy" id="300641"/>
    <lineage>
        <taxon>Eukaryota</taxon>
        <taxon>Metazoa</taxon>
        <taxon>Spiralia</taxon>
        <taxon>Lophotrochozoa</taxon>
        <taxon>Platyhelminthes</taxon>
        <taxon>Trematoda</taxon>
        <taxon>Digenea</taxon>
        <taxon>Plagiorchiida</taxon>
        <taxon>Pronocephalata</taxon>
        <taxon>Paramphistomoidea</taxon>
        <taxon>Paramphistomidae</taxon>
        <taxon>Calicophoron</taxon>
    </lineage>
</organism>
<accession>A0AAV2THU7</accession>
<dbReference type="AlphaFoldDB" id="A0AAV2THU7"/>
<comment type="caution">
    <text evidence="5">The sequence shown here is derived from an EMBL/GenBank/DDBJ whole genome shotgun (WGS) entry which is preliminary data.</text>
</comment>
<evidence type="ECO:0000313" key="6">
    <source>
        <dbReference type="Proteomes" id="UP001497525"/>
    </source>
</evidence>
<dbReference type="InterPro" id="IPR001254">
    <property type="entry name" value="Trypsin_dom"/>
</dbReference>
<reference evidence="5" key="1">
    <citation type="submission" date="2024-06" db="EMBL/GenBank/DDBJ databases">
        <authorList>
            <person name="Liu X."/>
            <person name="Lenzi L."/>
            <person name="Haldenby T S."/>
            <person name="Uol C."/>
        </authorList>
    </citation>
    <scope>NUCLEOTIDE SEQUENCE</scope>
</reference>
<keyword evidence="3" id="KW-0645">Protease</keyword>
<protein>
    <recommendedName>
        <fullName evidence="4">Peptidase S1 domain-containing protein</fullName>
    </recommendedName>
</protein>
<dbReference type="Pfam" id="PF00089">
    <property type="entry name" value="Trypsin"/>
    <property type="match status" value="2"/>
</dbReference>
<keyword evidence="3" id="KW-0720">Serine protease</keyword>
<evidence type="ECO:0000256" key="2">
    <source>
        <dbReference type="ARBA" id="ARBA00024195"/>
    </source>
</evidence>
<dbReference type="InterPro" id="IPR033116">
    <property type="entry name" value="TRYPSIN_SER"/>
</dbReference>
<gene>
    <name evidence="5" type="ORF">CDAUBV1_LOCUS9855</name>
</gene>
<dbReference type="PROSITE" id="PS00134">
    <property type="entry name" value="TRYPSIN_HIS"/>
    <property type="match status" value="1"/>
</dbReference>
<feature type="domain" description="Peptidase S1" evidence="4">
    <location>
        <begin position="107"/>
        <end position="387"/>
    </location>
</feature>
<dbReference type="InterPro" id="IPR051487">
    <property type="entry name" value="Ser/Thr_Proteases_Immune/Dev"/>
</dbReference>
<dbReference type="PANTHER" id="PTHR24256">
    <property type="entry name" value="TRYPTASE-RELATED"/>
    <property type="match status" value="1"/>
</dbReference>
<dbReference type="SMART" id="SM00020">
    <property type="entry name" value="Tryp_SPc"/>
    <property type="match status" value="1"/>
</dbReference>
<evidence type="ECO:0000256" key="3">
    <source>
        <dbReference type="RuleBase" id="RU363034"/>
    </source>
</evidence>
<dbReference type="GO" id="GO:0004252">
    <property type="term" value="F:serine-type endopeptidase activity"/>
    <property type="evidence" value="ECO:0007669"/>
    <property type="project" value="InterPro"/>
</dbReference>
<evidence type="ECO:0000256" key="1">
    <source>
        <dbReference type="ARBA" id="ARBA00023157"/>
    </source>
</evidence>